<dbReference type="Proteomes" id="UP000308768">
    <property type="component" value="Unassembled WGS sequence"/>
</dbReference>
<dbReference type="SUPFAM" id="SSF48452">
    <property type="entry name" value="TPR-like"/>
    <property type="match status" value="2"/>
</dbReference>
<name>A0A4U0XWN7_9PEZI</name>
<proteinExistence type="inferred from homology"/>
<comment type="caution">
    <text evidence="5">The sequence shown here is derived from an EMBL/GenBank/DDBJ whole genome shotgun (WGS) entry which is preliminary data.</text>
</comment>
<dbReference type="GO" id="GO:0071013">
    <property type="term" value="C:catalytic step 2 spliceosome"/>
    <property type="evidence" value="ECO:0007669"/>
    <property type="project" value="TreeGrafter"/>
</dbReference>
<dbReference type="STRING" id="331657.A0A4U0XWN7"/>
<dbReference type="InterPro" id="IPR011990">
    <property type="entry name" value="TPR-like_helical_dom_sf"/>
</dbReference>
<evidence type="ECO:0000256" key="3">
    <source>
        <dbReference type="ARBA" id="ARBA00023242"/>
    </source>
</evidence>
<evidence type="ECO:0000256" key="4">
    <source>
        <dbReference type="SAM" id="MobiDB-lite"/>
    </source>
</evidence>
<gene>
    <name evidence="5" type="ORF">B0A49_00827</name>
</gene>
<dbReference type="AlphaFoldDB" id="A0A4U0XWN7"/>
<reference evidence="5 6" key="1">
    <citation type="submission" date="2017-03" db="EMBL/GenBank/DDBJ databases">
        <title>Genomes of endolithic fungi from Antarctica.</title>
        <authorList>
            <person name="Coleine C."/>
            <person name="Masonjones S."/>
            <person name="Stajich J.E."/>
        </authorList>
    </citation>
    <scope>NUCLEOTIDE SEQUENCE [LARGE SCALE GENOMIC DNA]</scope>
    <source>
        <strain evidence="5 6">CCFEE 5187</strain>
    </source>
</reference>
<evidence type="ECO:0000256" key="1">
    <source>
        <dbReference type="ARBA" id="ARBA00004123"/>
    </source>
</evidence>
<evidence type="ECO:0000313" key="6">
    <source>
        <dbReference type="Proteomes" id="UP000308768"/>
    </source>
</evidence>
<feature type="region of interest" description="Disordered" evidence="4">
    <location>
        <begin position="203"/>
        <end position="251"/>
    </location>
</feature>
<feature type="compositionally biased region" description="Basic residues" evidence="4">
    <location>
        <begin position="50"/>
        <end position="59"/>
    </location>
</feature>
<dbReference type="Pfam" id="PF08424">
    <property type="entry name" value="NRDE-2"/>
    <property type="match status" value="1"/>
</dbReference>
<feature type="region of interest" description="Disordered" evidence="4">
    <location>
        <begin position="19"/>
        <end position="93"/>
    </location>
</feature>
<keyword evidence="6" id="KW-1185">Reference proteome</keyword>
<organism evidence="5 6">
    <name type="scientific">Cryomyces minteri</name>
    <dbReference type="NCBI Taxonomy" id="331657"/>
    <lineage>
        <taxon>Eukaryota</taxon>
        <taxon>Fungi</taxon>
        <taxon>Dikarya</taxon>
        <taxon>Ascomycota</taxon>
        <taxon>Pezizomycotina</taxon>
        <taxon>Dothideomycetes</taxon>
        <taxon>Dothideomycetes incertae sedis</taxon>
        <taxon>Cryomyces</taxon>
    </lineage>
</organism>
<accession>A0A4U0XWN7</accession>
<dbReference type="PANTHER" id="PTHR13471">
    <property type="entry name" value="TETRATRICOPEPTIDE-LIKE HELICAL"/>
    <property type="match status" value="1"/>
</dbReference>
<evidence type="ECO:0000256" key="2">
    <source>
        <dbReference type="ARBA" id="ARBA00009265"/>
    </source>
</evidence>
<sequence length="1036" mass="117907">MRCFYLPALPKTLERTGVPKFASFRPKPTTPLPSAETATTERDINDGRRHHEKKRRRHASDKEQEIRDDRSDRETHRLKEANVESAPRPEPQIAAWDGDAEQFVVDEQGDPNNLRYGSIHRFDIPLYRRAGAGRVMGLSTSERIDRSATTEREVTLVDFSRPRSGRVERLLTAKRSRAEGQTLRLVAAITEKDQQLDQTLDYVSLRPSKTRNSEWTPDKARRPSFSGQELGSSSPSPPRNQDYRSIEGKAKPSLRPADVDLRFWNTSESEVETATNFEQELRRTGTKLSRRTKEEPRNVEAWLNLIDHQDAMAQSNPTNAELRNIVDIKLSIYEQALKAVEKKQHERIRLLLGMMGEGSKVWESKKLSSRWREILHDNSDCTDLWIKYIDFAQADFLGFRYERCKTLFLDCLRMLASATVEERQDGAELGVANVRLHMMLRLTVMMREADQEGWKEHTRHLSNESKRSMLLASFEEYWDSEVPRIGEEHYTDWATFYESGGSAPGEGKMNVNATVNYENPFRTFVAAEDVHAEALHDPGRTTDDAAEDDPYHIILFSDLRDFLASMPLAMSLAPLMDALFCFMQISPFLQQGISTASWWLDPFLVNLQETRSLGSKPALVEILPSDDVLGEYYLAYEHHHSASLVRKTAKALLKKNPSSLRLYNAYALVESRSGNSSTASRIFATAIGLSERLSQQAQLDVILLWRTWIWEALRVDDVSAALYRALSVFEAKPSPEPALGTYAENTRAIATLKAQRHLTEGRDHCISSRNFYHATLYSECHSLLCYLTASDPIAAALEAFHKSSALFSASTGSLQSNASISEAQELMHQGKAQLLAHHNARRIYKPSTVRSELTESIAMFPSNTIFLNQYADNEARFRIDDRVRSIIKDVVLKSNESTIIAHIFAVQSEMARGVEGGSTTYAVRGTFDRVLATSTGKHSAALWSLYFLFELFQGDVKRSKDVFLQGMTNLPWNKSFIMLAFRHLTEVMTYNELRRVYRVMGEKELRVFVDLEDVFEEVEARRAIRSGTADQEIERA</sequence>
<dbReference type="OrthoDB" id="297219at2759"/>
<dbReference type="InterPro" id="IPR013633">
    <property type="entry name" value="NRDE-2"/>
</dbReference>
<comment type="subcellular location">
    <subcellularLocation>
        <location evidence="1">Nucleus</location>
    </subcellularLocation>
</comment>
<protein>
    <recommendedName>
        <fullName evidence="7">DUF1740-domain-containing protein</fullName>
    </recommendedName>
</protein>
<feature type="compositionally biased region" description="Basic and acidic residues" evidence="4">
    <location>
        <begin position="60"/>
        <end position="82"/>
    </location>
</feature>
<evidence type="ECO:0008006" key="7">
    <source>
        <dbReference type="Google" id="ProtNLM"/>
    </source>
</evidence>
<comment type="similarity">
    <text evidence="2">Belongs to the NRDE2 family.</text>
</comment>
<dbReference type="GO" id="GO:1902369">
    <property type="term" value="P:negative regulation of RNA catabolic process"/>
    <property type="evidence" value="ECO:0007669"/>
    <property type="project" value="TreeGrafter"/>
</dbReference>
<dbReference type="PANTHER" id="PTHR13471:SF0">
    <property type="entry name" value="NUCLEAR EXOSOME REGULATOR NRDE2"/>
    <property type="match status" value="1"/>
</dbReference>
<dbReference type="EMBL" id="NAJN01000042">
    <property type="protein sequence ID" value="TKA80876.1"/>
    <property type="molecule type" value="Genomic_DNA"/>
</dbReference>
<feature type="compositionally biased region" description="Basic and acidic residues" evidence="4">
    <location>
        <begin position="241"/>
        <end position="250"/>
    </location>
</feature>
<feature type="compositionally biased region" description="Polar residues" evidence="4">
    <location>
        <begin position="225"/>
        <end position="234"/>
    </location>
</feature>
<evidence type="ECO:0000313" key="5">
    <source>
        <dbReference type="EMBL" id="TKA80876.1"/>
    </source>
</evidence>
<dbReference type="GO" id="GO:0031048">
    <property type="term" value="P:regulatory ncRNA-mediated heterochromatin formation"/>
    <property type="evidence" value="ECO:0007669"/>
    <property type="project" value="TreeGrafter"/>
</dbReference>
<dbReference type="Gene3D" id="1.25.40.10">
    <property type="entry name" value="Tetratricopeptide repeat domain"/>
    <property type="match status" value="1"/>
</dbReference>
<keyword evidence="3" id="KW-0539">Nucleus</keyword>
<feature type="compositionally biased region" description="Basic and acidic residues" evidence="4">
    <location>
        <begin position="39"/>
        <end position="49"/>
    </location>
</feature>